<dbReference type="AlphaFoldDB" id="A0A1Y2E1Z9"/>
<dbReference type="PANTHER" id="PTHR43341:SF1">
    <property type="entry name" value="GENERAL AMINO-ACID PERMEASE GAP1"/>
    <property type="match status" value="1"/>
</dbReference>
<feature type="transmembrane region" description="Helical" evidence="7">
    <location>
        <begin position="137"/>
        <end position="159"/>
    </location>
</feature>
<dbReference type="EMBL" id="MCFJ01000006">
    <property type="protein sequence ID" value="ORY65552.1"/>
    <property type="molecule type" value="Genomic_DNA"/>
</dbReference>
<dbReference type="PROSITE" id="PS00218">
    <property type="entry name" value="AMINO_ACID_PERMEASE_1"/>
    <property type="match status" value="1"/>
</dbReference>
<dbReference type="GO" id="GO:0016020">
    <property type="term" value="C:membrane"/>
    <property type="evidence" value="ECO:0007669"/>
    <property type="project" value="UniProtKB-SubCell"/>
</dbReference>
<keyword evidence="6 7" id="KW-0472">Membrane</keyword>
<dbReference type="RefSeq" id="XP_040716704.1">
    <property type="nucleotide sequence ID" value="XM_040862064.1"/>
</dbReference>
<feature type="domain" description="Amino acid permease/ SLC12A" evidence="8">
    <location>
        <begin position="27"/>
        <end position="483"/>
    </location>
</feature>
<sequence length="531" mass="58748">MEPEKTASGMKDLEGAGYHRRLTKRQIMMMTFGAGIGTGLWVGTGQALRYAGPGGIAVAYSVVAYIVWTLYMSIGEMTTYRPVHGGFIRQAAEYIDPALGFAEGINFWFAWVMIIPAEITAAIDVLKFWPASQNVPLAAYITLFLVVTAIPNIFPVKWYGHVEYGMSWAKLVAIFVMIFYLFIMASGGVPATGGPLVFTYWKNPGAFNNGMKGLAKAFVQAAFSFGGAQHIAIIAGEAINPRQTIKSTVYPIFWRMFLFFVLNIWLVGMCVPYNDEDLINGAGTLASPFVIALKRGNQMWLAHTINGFIFLTVVSCGVTSVYISSRSLTALSDIKLIHPIFGKKDSRGRPWLSLTVCTLLGGGLCYLNLNSTGQQVYGWFSSLVSIATFMGWLTMLATHIAFRRALKAQGISRKSLPLQAPGAPYSQWFAIVLVAFCMGCEFYLALYPFGEEPSAKGFFSVYLAFPLFIFDYFVYKWWCKTKLVNPAEVDLSEAKVFDEEDRVSAEIAAQDGTLKQKKFDPVRSLKNLVFG</sequence>
<gene>
    <name evidence="9" type="ORF">BCR38DRAFT_457678</name>
</gene>
<feature type="transmembrane region" description="Helical" evidence="7">
    <location>
        <begin position="457"/>
        <end position="475"/>
    </location>
</feature>
<feature type="transmembrane region" description="Helical" evidence="7">
    <location>
        <begin position="54"/>
        <end position="74"/>
    </location>
</feature>
<evidence type="ECO:0000256" key="4">
    <source>
        <dbReference type="ARBA" id="ARBA00022970"/>
    </source>
</evidence>
<evidence type="ECO:0000313" key="9">
    <source>
        <dbReference type="EMBL" id="ORY65552.1"/>
    </source>
</evidence>
<evidence type="ECO:0000256" key="1">
    <source>
        <dbReference type="ARBA" id="ARBA00004141"/>
    </source>
</evidence>
<evidence type="ECO:0000313" key="10">
    <source>
        <dbReference type="Proteomes" id="UP000193689"/>
    </source>
</evidence>
<organism evidence="9 10">
    <name type="scientific">Pseudomassariella vexata</name>
    <dbReference type="NCBI Taxonomy" id="1141098"/>
    <lineage>
        <taxon>Eukaryota</taxon>
        <taxon>Fungi</taxon>
        <taxon>Dikarya</taxon>
        <taxon>Ascomycota</taxon>
        <taxon>Pezizomycotina</taxon>
        <taxon>Sordariomycetes</taxon>
        <taxon>Xylariomycetidae</taxon>
        <taxon>Amphisphaeriales</taxon>
        <taxon>Pseudomassariaceae</taxon>
        <taxon>Pseudomassariella</taxon>
    </lineage>
</organism>
<feature type="transmembrane region" description="Helical" evidence="7">
    <location>
        <begin position="252"/>
        <end position="274"/>
    </location>
</feature>
<feature type="transmembrane region" description="Helical" evidence="7">
    <location>
        <begin position="376"/>
        <end position="402"/>
    </location>
</feature>
<dbReference type="InterPro" id="IPR050524">
    <property type="entry name" value="APC_YAT"/>
</dbReference>
<evidence type="ECO:0000256" key="5">
    <source>
        <dbReference type="ARBA" id="ARBA00022989"/>
    </source>
</evidence>
<comment type="subcellular location">
    <subcellularLocation>
        <location evidence="1">Membrane</location>
        <topology evidence="1">Multi-pass membrane protein</topology>
    </subcellularLocation>
</comment>
<dbReference type="Gene3D" id="1.20.1740.10">
    <property type="entry name" value="Amino acid/polyamine transporter I"/>
    <property type="match status" value="1"/>
</dbReference>
<feature type="transmembrane region" description="Helical" evidence="7">
    <location>
        <begin position="27"/>
        <end position="48"/>
    </location>
</feature>
<keyword evidence="3 7" id="KW-0812">Transmembrane</keyword>
<dbReference type="PIRSF" id="PIRSF006060">
    <property type="entry name" value="AA_transporter"/>
    <property type="match status" value="1"/>
</dbReference>
<feature type="transmembrane region" description="Helical" evidence="7">
    <location>
        <begin position="171"/>
        <end position="198"/>
    </location>
</feature>
<accession>A0A1Y2E1Z9</accession>
<dbReference type="OrthoDB" id="3900342at2759"/>
<dbReference type="InParanoid" id="A0A1Y2E1Z9"/>
<keyword evidence="4" id="KW-0029">Amino-acid transport</keyword>
<proteinExistence type="predicted"/>
<name>A0A1Y2E1Z9_9PEZI</name>
<dbReference type="Pfam" id="PF00324">
    <property type="entry name" value="AA_permease"/>
    <property type="match status" value="1"/>
</dbReference>
<feature type="transmembrane region" description="Helical" evidence="7">
    <location>
        <begin position="218"/>
        <end position="240"/>
    </location>
</feature>
<comment type="caution">
    <text evidence="9">The sequence shown here is derived from an EMBL/GenBank/DDBJ whole genome shotgun (WGS) entry which is preliminary data.</text>
</comment>
<keyword evidence="2" id="KW-0813">Transport</keyword>
<evidence type="ECO:0000256" key="3">
    <source>
        <dbReference type="ARBA" id="ARBA00022692"/>
    </source>
</evidence>
<dbReference type="PANTHER" id="PTHR43341">
    <property type="entry name" value="AMINO ACID PERMEASE"/>
    <property type="match status" value="1"/>
</dbReference>
<evidence type="ECO:0000256" key="7">
    <source>
        <dbReference type="SAM" id="Phobius"/>
    </source>
</evidence>
<feature type="transmembrane region" description="Helical" evidence="7">
    <location>
        <begin position="300"/>
        <end position="323"/>
    </location>
</feature>
<dbReference type="InterPro" id="IPR004841">
    <property type="entry name" value="AA-permease/SLC12A_dom"/>
</dbReference>
<protein>
    <submittedName>
        <fullName evidence="9">Amino acid transporter</fullName>
    </submittedName>
</protein>
<dbReference type="GeneID" id="63778276"/>
<feature type="transmembrane region" description="Helical" evidence="7">
    <location>
        <begin position="423"/>
        <end position="445"/>
    </location>
</feature>
<dbReference type="GO" id="GO:0015171">
    <property type="term" value="F:amino acid transmembrane transporter activity"/>
    <property type="evidence" value="ECO:0007669"/>
    <property type="project" value="TreeGrafter"/>
</dbReference>
<dbReference type="InterPro" id="IPR004840">
    <property type="entry name" value="Amino_acid_permease_CS"/>
</dbReference>
<evidence type="ECO:0000256" key="6">
    <source>
        <dbReference type="ARBA" id="ARBA00023136"/>
    </source>
</evidence>
<dbReference type="Proteomes" id="UP000193689">
    <property type="component" value="Unassembled WGS sequence"/>
</dbReference>
<evidence type="ECO:0000259" key="8">
    <source>
        <dbReference type="Pfam" id="PF00324"/>
    </source>
</evidence>
<keyword evidence="5 7" id="KW-1133">Transmembrane helix</keyword>
<evidence type="ECO:0000256" key="2">
    <source>
        <dbReference type="ARBA" id="ARBA00022448"/>
    </source>
</evidence>
<reference evidence="9 10" key="1">
    <citation type="submission" date="2016-07" db="EMBL/GenBank/DDBJ databases">
        <title>Pervasive Adenine N6-methylation of Active Genes in Fungi.</title>
        <authorList>
            <consortium name="DOE Joint Genome Institute"/>
            <person name="Mondo S.J."/>
            <person name="Dannebaum R.O."/>
            <person name="Kuo R.C."/>
            <person name="Labutti K."/>
            <person name="Haridas S."/>
            <person name="Kuo A."/>
            <person name="Salamov A."/>
            <person name="Ahrendt S.R."/>
            <person name="Lipzen A."/>
            <person name="Sullivan W."/>
            <person name="Andreopoulos W.B."/>
            <person name="Clum A."/>
            <person name="Lindquist E."/>
            <person name="Daum C."/>
            <person name="Ramamoorthy G.K."/>
            <person name="Gryganskyi A."/>
            <person name="Culley D."/>
            <person name="Magnuson J.K."/>
            <person name="James T.Y."/>
            <person name="O'Malley M.A."/>
            <person name="Stajich J.E."/>
            <person name="Spatafora J.W."/>
            <person name="Visel A."/>
            <person name="Grigoriev I.V."/>
        </authorList>
    </citation>
    <scope>NUCLEOTIDE SEQUENCE [LARGE SCALE GENOMIC DNA]</scope>
    <source>
        <strain evidence="9 10">CBS 129021</strain>
    </source>
</reference>
<feature type="transmembrane region" description="Helical" evidence="7">
    <location>
        <begin position="351"/>
        <end position="370"/>
    </location>
</feature>
<keyword evidence="10" id="KW-1185">Reference proteome</keyword>
<dbReference type="STRING" id="1141098.A0A1Y2E1Z9"/>